<gene>
    <name evidence="2" type="ORF">JHL22_08495</name>
</gene>
<proteinExistence type="predicted"/>
<evidence type="ECO:0000259" key="1">
    <source>
        <dbReference type="Pfam" id="PF12323"/>
    </source>
</evidence>
<comment type="caution">
    <text evidence="2">The sequence shown here is derived from an EMBL/GenBank/DDBJ whole genome shotgun (WGS) entry which is preliminary data.</text>
</comment>
<organism evidence="2 3">
    <name type="scientific">Advenella mandrilli</name>
    <dbReference type="NCBI Taxonomy" id="2800330"/>
    <lineage>
        <taxon>Bacteria</taxon>
        <taxon>Pseudomonadati</taxon>
        <taxon>Pseudomonadota</taxon>
        <taxon>Betaproteobacteria</taxon>
        <taxon>Burkholderiales</taxon>
        <taxon>Alcaligenaceae</taxon>
    </lineage>
</organism>
<protein>
    <submittedName>
        <fullName evidence="2">Helix-turn-helix domain-containing protein</fullName>
    </submittedName>
</protein>
<keyword evidence="3" id="KW-1185">Reference proteome</keyword>
<dbReference type="Proteomes" id="UP000635316">
    <property type="component" value="Unassembled WGS sequence"/>
</dbReference>
<name>A0ABS1ECD6_9BURK</name>
<dbReference type="InterPro" id="IPR021027">
    <property type="entry name" value="Transposase_put_HTH"/>
</dbReference>
<evidence type="ECO:0000313" key="2">
    <source>
        <dbReference type="EMBL" id="MBK1781254.1"/>
    </source>
</evidence>
<accession>A0ABS1ECD6</accession>
<dbReference type="Pfam" id="PF12323">
    <property type="entry name" value="HTH_OrfB_IS605"/>
    <property type="match status" value="1"/>
</dbReference>
<dbReference type="EMBL" id="JAENGP010000008">
    <property type="protein sequence ID" value="MBK1781254.1"/>
    <property type="molecule type" value="Genomic_DNA"/>
</dbReference>
<dbReference type="RefSeq" id="WP_200235957.1">
    <property type="nucleotide sequence ID" value="NZ_JAENGP010000008.1"/>
</dbReference>
<evidence type="ECO:0000313" key="3">
    <source>
        <dbReference type="Proteomes" id="UP000635316"/>
    </source>
</evidence>
<sequence>MKGQLLHITPSKQQAHILMRWIGCQRFIYNAKVQDDRYFRTFARKSLQLVGQYAPIDQTYSQYKAQAPFLKEVPSQILRNGAVRWRDAYSRFFARLGGRPKFKQRHGRQSMLVTSVMPRESLVRIC</sequence>
<feature type="domain" description="Transposase putative helix-turn-helix" evidence="1">
    <location>
        <begin position="8"/>
        <end position="30"/>
    </location>
</feature>
<reference evidence="2 3" key="1">
    <citation type="submission" date="2020-12" db="EMBL/GenBank/DDBJ databases">
        <authorList>
            <person name="Lu T."/>
            <person name="Wang Q."/>
            <person name="Han X."/>
        </authorList>
    </citation>
    <scope>NUCLEOTIDE SEQUENCE [LARGE SCALE GENOMIC DNA]</scope>
    <source>
        <strain evidence="2 3">WQ 585</strain>
    </source>
</reference>